<organism evidence="3 4">
    <name type="scientific">Chlorobaculum tepidum (strain ATCC 49652 / DSM 12025 / NBRC 103806 / TLS)</name>
    <name type="common">Chlorobium tepidum</name>
    <dbReference type="NCBI Taxonomy" id="194439"/>
    <lineage>
        <taxon>Bacteria</taxon>
        <taxon>Pseudomonadati</taxon>
        <taxon>Chlorobiota</taxon>
        <taxon>Chlorobiia</taxon>
        <taxon>Chlorobiales</taxon>
        <taxon>Chlorobiaceae</taxon>
        <taxon>Chlorobaculum</taxon>
    </lineage>
</organism>
<dbReference type="STRING" id="194439.CT1062"/>
<evidence type="ECO:0000256" key="1">
    <source>
        <dbReference type="SAM" id="Phobius"/>
    </source>
</evidence>
<dbReference type="eggNOG" id="COG3264">
    <property type="taxonomic scope" value="Bacteria"/>
</dbReference>
<accession>Q8KDI8</accession>
<dbReference type="eggNOG" id="COG0454">
    <property type="taxonomic scope" value="Bacteria"/>
</dbReference>
<dbReference type="KEGG" id="cte:CT1062"/>
<dbReference type="PATRIC" id="fig|194439.7.peg.967"/>
<evidence type="ECO:0000313" key="3">
    <source>
        <dbReference type="EMBL" id="AAM72295.1"/>
    </source>
</evidence>
<dbReference type="InterPro" id="IPR041496">
    <property type="entry name" value="YitH/HolE_GNAT"/>
</dbReference>
<sequence length="131" mass="14955">MLNTFLESLLSRLKSAFDLEHPGSLPGEVVIVLITISFMLTFFYLLWRIVWFSWLLYGFSLAYRNIRYMGVSVQSRERSRAFGIRQNGKLAGYGLIGLCRSGFKIGPLFAAPLSLPKRFSARSKARFLKAH</sequence>
<protein>
    <recommendedName>
        <fullName evidence="2">YitH/HolE acetyltransferase (GNAT) domain-containing protein</fullName>
    </recommendedName>
</protein>
<feature type="domain" description="YitH/HolE acetyltransferase (GNAT)" evidence="2">
    <location>
        <begin position="78"/>
        <end position="111"/>
    </location>
</feature>
<dbReference type="OrthoDB" id="20916at2"/>
<dbReference type="EnsemblBacteria" id="AAM72295">
    <property type="protein sequence ID" value="AAM72295"/>
    <property type="gene ID" value="CT1062"/>
</dbReference>
<keyword evidence="4" id="KW-1185">Reference proteome</keyword>
<gene>
    <name evidence="3" type="ordered locus">CT1062</name>
</gene>
<name>Q8KDI8_CHLTE</name>
<keyword evidence="1" id="KW-0472">Membrane</keyword>
<proteinExistence type="predicted"/>
<keyword evidence="1" id="KW-1133">Transmembrane helix</keyword>
<dbReference type="AlphaFoldDB" id="Q8KDI8"/>
<evidence type="ECO:0000259" key="2">
    <source>
        <dbReference type="Pfam" id="PF18014"/>
    </source>
</evidence>
<evidence type="ECO:0000313" key="4">
    <source>
        <dbReference type="Proteomes" id="UP000001007"/>
    </source>
</evidence>
<keyword evidence="1" id="KW-0812">Transmembrane</keyword>
<dbReference type="Pfam" id="PF18014">
    <property type="entry name" value="Acetyltransf_18"/>
    <property type="match status" value="1"/>
</dbReference>
<feature type="transmembrane region" description="Helical" evidence="1">
    <location>
        <begin position="29"/>
        <end position="57"/>
    </location>
</feature>
<dbReference type="HOGENOM" id="CLU_1923844_0_0_10"/>
<dbReference type="Proteomes" id="UP000001007">
    <property type="component" value="Chromosome"/>
</dbReference>
<dbReference type="EMBL" id="AE006470">
    <property type="protein sequence ID" value="AAM72295.1"/>
    <property type="molecule type" value="Genomic_DNA"/>
</dbReference>
<reference evidence="3 4" key="1">
    <citation type="journal article" date="2002" name="Proc. Natl. Acad. Sci. U.S.A.">
        <title>The complete genome sequence of Chlorobium tepidum TLS, a photosynthetic, anaerobic, green-sulfur bacterium.</title>
        <authorList>
            <person name="Eisen J.A."/>
            <person name="Nelson K.E."/>
            <person name="Paulsen I.T."/>
            <person name="Heidelberg J.F."/>
            <person name="Wu M."/>
            <person name="Dodson R.J."/>
            <person name="Deboy R."/>
            <person name="Gwinn M.L."/>
            <person name="Nelson W.C."/>
            <person name="Haft D.H."/>
            <person name="Hickey E.K."/>
            <person name="Peterson J.D."/>
            <person name="Durkin A.S."/>
            <person name="Kolonay J.L."/>
            <person name="Yang F."/>
            <person name="Holt I."/>
            <person name="Umayam L.A."/>
            <person name="Mason T."/>
            <person name="Brenner M."/>
            <person name="Shea T.P."/>
            <person name="Parksey D."/>
            <person name="Nierman W.C."/>
            <person name="Feldblyum T.V."/>
            <person name="Hansen C.L."/>
            <person name="Craven M.B."/>
            <person name="Radune D."/>
            <person name="Vamathevan J."/>
            <person name="Khouri H."/>
            <person name="White O."/>
            <person name="Gruber T.M."/>
            <person name="Ketchum K.A."/>
            <person name="Venter J.C."/>
            <person name="Tettelin H."/>
            <person name="Bryant D.A."/>
            <person name="Fraser C.M."/>
        </authorList>
    </citation>
    <scope>NUCLEOTIDE SEQUENCE [LARGE SCALE GENOMIC DNA]</scope>
    <source>
        <strain evidence="4">ATCC 49652 / DSM 12025 / NBRC 103806 / TLS</strain>
    </source>
</reference>